<name>A0A2I0ASI6_9ASPA</name>
<reference evidence="1 2" key="1">
    <citation type="journal article" date="2017" name="Nature">
        <title>The Apostasia genome and the evolution of orchids.</title>
        <authorList>
            <person name="Zhang G.Q."/>
            <person name="Liu K.W."/>
            <person name="Li Z."/>
            <person name="Lohaus R."/>
            <person name="Hsiao Y.Y."/>
            <person name="Niu S.C."/>
            <person name="Wang J.Y."/>
            <person name="Lin Y.C."/>
            <person name="Xu Q."/>
            <person name="Chen L.J."/>
            <person name="Yoshida K."/>
            <person name="Fujiwara S."/>
            <person name="Wang Z.W."/>
            <person name="Zhang Y.Q."/>
            <person name="Mitsuda N."/>
            <person name="Wang M."/>
            <person name="Liu G.H."/>
            <person name="Pecoraro L."/>
            <person name="Huang H.X."/>
            <person name="Xiao X.J."/>
            <person name="Lin M."/>
            <person name="Wu X.Y."/>
            <person name="Wu W.L."/>
            <person name="Chen Y.Y."/>
            <person name="Chang S.B."/>
            <person name="Sakamoto S."/>
            <person name="Ohme-Takagi M."/>
            <person name="Yagi M."/>
            <person name="Zeng S.J."/>
            <person name="Shen C.Y."/>
            <person name="Yeh C.M."/>
            <person name="Luo Y.B."/>
            <person name="Tsai W.C."/>
            <person name="Van de Peer Y."/>
            <person name="Liu Z.J."/>
        </authorList>
    </citation>
    <scope>NUCLEOTIDE SEQUENCE [LARGE SCALE GENOMIC DNA]</scope>
    <source>
        <strain evidence="2">cv. Shenzhen</strain>
        <tissue evidence="1">Stem</tissue>
    </source>
</reference>
<dbReference type="Proteomes" id="UP000236161">
    <property type="component" value="Unassembled WGS sequence"/>
</dbReference>
<evidence type="ECO:0000313" key="1">
    <source>
        <dbReference type="EMBL" id="PKA58510.1"/>
    </source>
</evidence>
<organism evidence="1 2">
    <name type="scientific">Apostasia shenzhenica</name>
    <dbReference type="NCBI Taxonomy" id="1088818"/>
    <lineage>
        <taxon>Eukaryota</taxon>
        <taxon>Viridiplantae</taxon>
        <taxon>Streptophyta</taxon>
        <taxon>Embryophyta</taxon>
        <taxon>Tracheophyta</taxon>
        <taxon>Spermatophyta</taxon>
        <taxon>Magnoliopsida</taxon>
        <taxon>Liliopsida</taxon>
        <taxon>Asparagales</taxon>
        <taxon>Orchidaceae</taxon>
        <taxon>Apostasioideae</taxon>
        <taxon>Apostasia</taxon>
    </lineage>
</organism>
<sequence length="66" mass="7464">MIGRGLLVFRRRRGLVTIPKSRAEGVKTRLVLEPKGRILLVRVSRSPGTVFRANLPGLFPKRGRTR</sequence>
<accession>A0A2I0ASI6</accession>
<proteinExistence type="predicted"/>
<dbReference type="EMBL" id="KZ451951">
    <property type="protein sequence ID" value="PKA58510.1"/>
    <property type="molecule type" value="Genomic_DNA"/>
</dbReference>
<protein>
    <submittedName>
        <fullName evidence="1">Uncharacterized protein</fullName>
    </submittedName>
</protein>
<keyword evidence="2" id="KW-1185">Reference proteome</keyword>
<dbReference type="AlphaFoldDB" id="A0A2I0ASI6"/>
<evidence type="ECO:0000313" key="2">
    <source>
        <dbReference type="Proteomes" id="UP000236161"/>
    </source>
</evidence>
<gene>
    <name evidence="1" type="ORF">AXF42_Ash008797</name>
</gene>